<proteinExistence type="predicted"/>
<feature type="domain" description="CRAL-TRIO" evidence="2">
    <location>
        <begin position="253"/>
        <end position="413"/>
    </location>
</feature>
<dbReference type="InterPro" id="IPR008936">
    <property type="entry name" value="Rho_GTPase_activation_prot"/>
</dbReference>
<protein>
    <submittedName>
        <fullName evidence="4">Uncharacterized protein</fullName>
    </submittedName>
</protein>
<dbReference type="Pfam" id="PF13716">
    <property type="entry name" value="CRAL_TRIO_2"/>
    <property type="match status" value="1"/>
</dbReference>
<accession>A0AAD6ZW02</accession>
<dbReference type="SUPFAM" id="SSF48350">
    <property type="entry name" value="GTPase activation domain, GAP"/>
    <property type="match status" value="1"/>
</dbReference>
<dbReference type="AlphaFoldDB" id="A0AAD6ZW02"/>
<name>A0AAD6ZW02_9AGAR</name>
<evidence type="ECO:0000256" key="1">
    <source>
        <dbReference type="SAM" id="MobiDB-lite"/>
    </source>
</evidence>
<comment type="caution">
    <text evidence="4">The sequence shown here is derived from an EMBL/GenBank/DDBJ whole genome shotgun (WGS) entry which is preliminary data.</text>
</comment>
<feature type="compositionally biased region" description="Low complexity" evidence="1">
    <location>
        <begin position="806"/>
        <end position="824"/>
    </location>
</feature>
<feature type="region of interest" description="Disordered" evidence="1">
    <location>
        <begin position="637"/>
        <end position="664"/>
    </location>
</feature>
<dbReference type="CDD" id="cd00170">
    <property type="entry name" value="SEC14"/>
    <property type="match status" value="1"/>
</dbReference>
<dbReference type="EMBL" id="JARIHO010000024">
    <property type="protein sequence ID" value="KAJ7342731.1"/>
    <property type="molecule type" value="Genomic_DNA"/>
</dbReference>
<keyword evidence="5" id="KW-1185">Reference proteome</keyword>
<dbReference type="InterPro" id="IPR000198">
    <property type="entry name" value="RhoGAP_dom"/>
</dbReference>
<evidence type="ECO:0000313" key="4">
    <source>
        <dbReference type="EMBL" id="KAJ7342731.1"/>
    </source>
</evidence>
<dbReference type="SUPFAM" id="SSF52087">
    <property type="entry name" value="CRAL/TRIO domain"/>
    <property type="match status" value="1"/>
</dbReference>
<dbReference type="Gene3D" id="3.40.525.10">
    <property type="entry name" value="CRAL-TRIO lipid binding domain"/>
    <property type="match status" value="1"/>
</dbReference>
<dbReference type="PANTHER" id="PTHR45808">
    <property type="entry name" value="RHO GTPASE-ACTIVATING PROTEIN 68F"/>
    <property type="match status" value="1"/>
</dbReference>
<dbReference type="Gene3D" id="1.10.555.10">
    <property type="entry name" value="Rho GTPase activation protein"/>
    <property type="match status" value="1"/>
</dbReference>
<dbReference type="SMART" id="SM00324">
    <property type="entry name" value="RhoGAP"/>
    <property type="match status" value="1"/>
</dbReference>
<dbReference type="PROSITE" id="PS50238">
    <property type="entry name" value="RHOGAP"/>
    <property type="match status" value="1"/>
</dbReference>
<dbReference type="Proteomes" id="UP001218218">
    <property type="component" value="Unassembled WGS sequence"/>
</dbReference>
<feature type="domain" description="Rho-GAP" evidence="3">
    <location>
        <begin position="434"/>
        <end position="635"/>
    </location>
</feature>
<dbReference type="PROSITE" id="PS50191">
    <property type="entry name" value="CRAL_TRIO"/>
    <property type="match status" value="1"/>
</dbReference>
<dbReference type="CDD" id="cd00159">
    <property type="entry name" value="RhoGAP"/>
    <property type="match status" value="1"/>
</dbReference>
<feature type="compositionally biased region" description="Low complexity" evidence="1">
    <location>
        <begin position="207"/>
        <end position="223"/>
    </location>
</feature>
<feature type="compositionally biased region" description="Low complexity" evidence="1">
    <location>
        <begin position="767"/>
        <end position="798"/>
    </location>
</feature>
<dbReference type="InterPro" id="IPR001251">
    <property type="entry name" value="CRAL-TRIO_dom"/>
</dbReference>
<evidence type="ECO:0000313" key="5">
    <source>
        <dbReference type="Proteomes" id="UP001218218"/>
    </source>
</evidence>
<feature type="compositionally biased region" description="Low complexity" evidence="1">
    <location>
        <begin position="700"/>
        <end position="714"/>
    </location>
</feature>
<sequence length="896" mass="94990">MELISGRAEDKGTDIVDIIVVNYSTLRGSKVPYSFHPGAPPGPYHVRMNGTLFDGDTSLSSTISALSDTVTIIDSDLPCVAGTWTPVRSLTDPAYSPLRLTIADVDTINTVFPQSAVSGPYGGIPVVVDLVDLLFDTGSFLDYNATAEVLNTVTGFNAGAQAVGYLHLTLTLNQYPPLLLEAPTSSPGWSMAFKAGTTLKQRLTALSLPQPQSQSSSSGPSSPFKRKFTAPWARKQSLNTAEEYGNGNGHGQERDNGEDVMARLIFQAGVDFETRPMVVFNASALPDPKQVDYDVLLARITAYLALYVESDYTVVFFAAPAPRGAQHTPSWSWIWKAYRSLGRTYRKNLKRLYIVHSSFWSKMLFSLAGAIISPKFFRKLVYIPTLSELAAQVPLTQIDVAPAVYQENLKYERTITLPSAHAHTHADTHRVFGVPLEDLMGFDGEKGGVPRVVRDAIAYVRERGMEEEGLFRRSPQSVLLKAAQDAYDRGNVVSLSTFGDPHLAAVLLKKYLRDLPEPLIPESLYPIVRRCPAPAFASSHSPESMDTDPAGVERDIAAIAYVRDVLLPQLPLCGYILLSHVLHLMHDVSLRAASNRMDAHNLAVVLCPNLVGSRTHPNPAKDVMMCAVPGAPPLFAPSPSPSASRSNGNPAPSPSNGKSAAPAEGKTTLGTVIKLCIERYFEVFDEVHDRSEALPPPRPLGASGSSSTSSASSLSGGGGGGMRRHTAQPQNDDDARRYSVRSDDDDDDDAMLVMPIGMAAQSPTGAPPSAWGTASASSSSSSPSAWGASASSPSGSGTYRPRHRSAFGSGAATTTGHGAARSVLSGNANGGGAYGSSRTRSLVSVEKPGVSTSVGTVGRKGSIAVGRGTTRKGNGAAVEAVGITASGFFSAPTAGS</sequence>
<dbReference type="InterPro" id="IPR036865">
    <property type="entry name" value="CRAL-TRIO_dom_sf"/>
</dbReference>
<reference evidence="4" key="1">
    <citation type="submission" date="2023-03" db="EMBL/GenBank/DDBJ databases">
        <title>Massive genome expansion in bonnet fungi (Mycena s.s.) driven by repeated elements and novel gene families across ecological guilds.</title>
        <authorList>
            <consortium name="Lawrence Berkeley National Laboratory"/>
            <person name="Harder C.B."/>
            <person name="Miyauchi S."/>
            <person name="Viragh M."/>
            <person name="Kuo A."/>
            <person name="Thoen E."/>
            <person name="Andreopoulos B."/>
            <person name="Lu D."/>
            <person name="Skrede I."/>
            <person name="Drula E."/>
            <person name="Henrissat B."/>
            <person name="Morin E."/>
            <person name="Kohler A."/>
            <person name="Barry K."/>
            <person name="LaButti K."/>
            <person name="Morin E."/>
            <person name="Salamov A."/>
            <person name="Lipzen A."/>
            <person name="Mereny Z."/>
            <person name="Hegedus B."/>
            <person name="Baldrian P."/>
            <person name="Stursova M."/>
            <person name="Weitz H."/>
            <person name="Taylor A."/>
            <person name="Grigoriev I.V."/>
            <person name="Nagy L.G."/>
            <person name="Martin F."/>
            <person name="Kauserud H."/>
        </authorList>
    </citation>
    <scope>NUCLEOTIDE SEQUENCE</scope>
    <source>
        <strain evidence="4">CBHHK002</strain>
    </source>
</reference>
<feature type="region of interest" description="Disordered" evidence="1">
    <location>
        <begin position="692"/>
        <end position="824"/>
    </location>
</feature>
<dbReference type="Pfam" id="PF00620">
    <property type="entry name" value="RhoGAP"/>
    <property type="match status" value="1"/>
</dbReference>
<feature type="compositionally biased region" description="Low complexity" evidence="1">
    <location>
        <begin position="641"/>
        <end position="663"/>
    </location>
</feature>
<dbReference type="PANTHER" id="PTHR45808:SF2">
    <property type="entry name" value="RHO GTPASE-ACTIVATING PROTEIN 68F"/>
    <property type="match status" value="1"/>
</dbReference>
<evidence type="ECO:0000259" key="3">
    <source>
        <dbReference type="PROSITE" id="PS50238"/>
    </source>
</evidence>
<feature type="region of interest" description="Disordered" evidence="1">
    <location>
        <begin position="207"/>
        <end position="226"/>
    </location>
</feature>
<dbReference type="GO" id="GO:0007264">
    <property type="term" value="P:small GTPase-mediated signal transduction"/>
    <property type="evidence" value="ECO:0007669"/>
    <property type="project" value="TreeGrafter"/>
</dbReference>
<dbReference type="GO" id="GO:0005096">
    <property type="term" value="F:GTPase activator activity"/>
    <property type="evidence" value="ECO:0007669"/>
    <property type="project" value="TreeGrafter"/>
</dbReference>
<feature type="compositionally biased region" description="Basic and acidic residues" evidence="1">
    <location>
        <begin position="733"/>
        <end position="742"/>
    </location>
</feature>
<organism evidence="4 5">
    <name type="scientific">Mycena albidolilacea</name>
    <dbReference type="NCBI Taxonomy" id="1033008"/>
    <lineage>
        <taxon>Eukaryota</taxon>
        <taxon>Fungi</taxon>
        <taxon>Dikarya</taxon>
        <taxon>Basidiomycota</taxon>
        <taxon>Agaricomycotina</taxon>
        <taxon>Agaricomycetes</taxon>
        <taxon>Agaricomycetidae</taxon>
        <taxon>Agaricales</taxon>
        <taxon>Marasmiineae</taxon>
        <taxon>Mycenaceae</taxon>
        <taxon>Mycena</taxon>
    </lineage>
</organism>
<dbReference type="GO" id="GO:0005737">
    <property type="term" value="C:cytoplasm"/>
    <property type="evidence" value="ECO:0007669"/>
    <property type="project" value="TreeGrafter"/>
</dbReference>
<evidence type="ECO:0000259" key="2">
    <source>
        <dbReference type="PROSITE" id="PS50191"/>
    </source>
</evidence>
<gene>
    <name evidence="4" type="ORF">DFH08DRAFT_1081816</name>
</gene>